<accession>A0A0A0JWU7</accession>
<evidence type="ECO:0000256" key="1">
    <source>
        <dbReference type="SAM" id="SignalP"/>
    </source>
</evidence>
<keyword evidence="3" id="KW-1185">Reference proteome</keyword>
<feature type="signal peptide" evidence="1">
    <location>
        <begin position="1"/>
        <end position="26"/>
    </location>
</feature>
<protein>
    <recommendedName>
        <fullName evidence="4">Peptidase metallopeptidase domain-containing protein</fullName>
    </recommendedName>
</protein>
<dbReference type="EMBL" id="AVPL01000014">
    <property type="protein sequence ID" value="KGN41688.1"/>
    <property type="molecule type" value="Genomic_DNA"/>
</dbReference>
<evidence type="ECO:0008006" key="4">
    <source>
        <dbReference type="Google" id="ProtNLM"/>
    </source>
</evidence>
<dbReference type="Proteomes" id="UP000030013">
    <property type="component" value="Unassembled WGS sequence"/>
</dbReference>
<gene>
    <name evidence="2" type="ORF">N801_06640</name>
</gene>
<organism evidence="2 3">
    <name type="scientific">Knoellia aerolata DSM 18566</name>
    <dbReference type="NCBI Taxonomy" id="1385519"/>
    <lineage>
        <taxon>Bacteria</taxon>
        <taxon>Bacillati</taxon>
        <taxon>Actinomycetota</taxon>
        <taxon>Actinomycetes</taxon>
        <taxon>Micrococcales</taxon>
        <taxon>Intrasporangiaceae</taxon>
        <taxon>Knoellia</taxon>
    </lineage>
</organism>
<dbReference type="STRING" id="1385519.N801_06640"/>
<dbReference type="InterPro" id="IPR024079">
    <property type="entry name" value="MetalloPept_cat_dom_sf"/>
</dbReference>
<sequence length="238" mass="25199">MSLRRLIALMSIGLLLALAAPQAAQAGRPGPGGPGGQSGISCNLPESDAEALVILNNYYPGYWWDHTDLTIAVQAHPSATEEQIAAIRGAIATWSSVLDECFDGLITLTDVTGSKRKAADIVVHYVPTAGGVVFGGYALCGDHGCPNIIVRSDLPPSLDRDPYDPEYLGWVTLHEIGHALGLGHATNLLESTDLMGYGWPDLGDPVLSQCDIEALAFVFAWALEGAEPYQPAEGPYVC</sequence>
<proteinExistence type="predicted"/>
<dbReference type="Gene3D" id="3.40.390.10">
    <property type="entry name" value="Collagenase (Catalytic Domain)"/>
    <property type="match status" value="1"/>
</dbReference>
<feature type="chain" id="PRO_5001964631" description="Peptidase metallopeptidase domain-containing protein" evidence="1">
    <location>
        <begin position="27"/>
        <end position="238"/>
    </location>
</feature>
<evidence type="ECO:0000313" key="3">
    <source>
        <dbReference type="Proteomes" id="UP000030013"/>
    </source>
</evidence>
<dbReference type="OrthoDB" id="614750at2"/>
<dbReference type="AlphaFoldDB" id="A0A0A0JWU7"/>
<dbReference type="SUPFAM" id="SSF55486">
    <property type="entry name" value="Metalloproteases ('zincins'), catalytic domain"/>
    <property type="match status" value="1"/>
</dbReference>
<dbReference type="GO" id="GO:0008237">
    <property type="term" value="F:metallopeptidase activity"/>
    <property type="evidence" value="ECO:0007669"/>
    <property type="project" value="InterPro"/>
</dbReference>
<reference evidence="2 3" key="1">
    <citation type="submission" date="2013-08" db="EMBL/GenBank/DDBJ databases">
        <title>The genome sequence of Knoellia aerolata.</title>
        <authorList>
            <person name="Zhu W."/>
            <person name="Wang G."/>
        </authorList>
    </citation>
    <scope>NUCLEOTIDE SEQUENCE [LARGE SCALE GENOMIC DNA]</scope>
    <source>
        <strain evidence="2 3">DSM 18566</strain>
    </source>
</reference>
<keyword evidence="1" id="KW-0732">Signal</keyword>
<comment type="caution">
    <text evidence="2">The sequence shown here is derived from an EMBL/GenBank/DDBJ whole genome shotgun (WGS) entry which is preliminary data.</text>
</comment>
<dbReference type="RefSeq" id="WP_052112734.1">
    <property type="nucleotide sequence ID" value="NZ_AVPL01000014.1"/>
</dbReference>
<evidence type="ECO:0000313" key="2">
    <source>
        <dbReference type="EMBL" id="KGN41688.1"/>
    </source>
</evidence>
<name>A0A0A0JWU7_9MICO</name>